<dbReference type="InterPro" id="IPR016024">
    <property type="entry name" value="ARM-type_fold"/>
</dbReference>
<organism evidence="1 2">
    <name type="scientific">Streblomastix strix</name>
    <dbReference type="NCBI Taxonomy" id="222440"/>
    <lineage>
        <taxon>Eukaryota</taxon>
        <taxon>Metamonada</taxon>
        <taxon>Preaxostyla</taxon>
        <taxon>Oxymonadida</taxon>
        <taxon>Streblomastigidae</taxon>
        <taxon>Streblomastix</taxon>
    </lineage>
</organism>
<gene>
    <name evidence="1" type="ORF">EZS28_000523</name>
</gene>
<proteinExistence type="predicted"/>
<protein>
    <submittedName>
        <fullName evidence="1">Uncharacterized protein</fullName>
    </submittedName>
</protein>
<dbReference type="SUPFAM" id="SSF48371">
    <property type="entry name" value="ARM repeat"/>
    <property type="match status" value="1"/>
</dbReference>
<comment type="caution">
    <text evidence="1">The sequence shown here is derived from an EMBL/GenBank/DDBJ whole genome shotgun (WGS) entry which is preliminary data.</text>
</comment>
<reference evidence="1 2" key="1">
    <citation type="submission" date="2019-03" db="EMBL/GenBank/DDBJ databases">
        <title>Single cell metagenomics reveals metabolic interactions within the superorganism composed of flagellate Streblomastix strix and complex community of Bacteroidetes bacteria on its surface.</title>
        <authorList>
            <person name="Treitli S.C."/>
            <person name="Kolisko M."/>
            <person name="Husnik F."/>
            <person name="Keeling P."/>
            <person name="Hampl V."/>
        </authorList>
    </citation>
    <scope>NUCLEOTIDE SEQUENCE [LARGE SCALE GENOMIC DNA]</scope>
    <source>
        <strain evidence="1">ST1C</strain>
    </source>
</reference>
<dbReference type="EMBL" id="SNRW01000043">
    <property type="protein sequence ID" value="KAA6403953.1"/>
    <property type="molecule type" value="Genomic_DNA"/>
</dbReference>
<evidence type="ECO:0000313" key="2">
    <source>
        <dbReference type="Proteomes" id="UP000324800"/>
    </source>
</evidence>
<evidence type="ECO:0000313" key="1">
    <source>
        <dbReference type="EMBL" id="KAA6403953.1"/>
    </source>
</evidence>
<dbReference type="Gene3D" id="1.25.10.10">
    <property type="entry name" value="Leucine-rich Repeat Variant"/>
    <property type="match status" value="1"/>
</dbReference>
<name>A0A5J4XA03_9EUKA</name>
<dbReference type="OrthoDB" id="1183224at2759"/>
<dbReference type="AlphaFoldDB" id="A0A5J4XA03"/>
<dbReference type="InterPro" id="IPR011989">
    <property type="entry name" value="ARM-like"/>
</dbReference>
<sequence>MLPGLFPSSKNAISAISACWDYDGFSQMEMQDHRLIPPRIPLLITQLHAPATRERAFQELFELYQIPPFDRFLAPFLWHSTGTIRIILDELALLNTALQAALQGQKVSQETLQRINRALRVFFVLINNAETCALLAKSQIPRFFAQLLYYYIHNCVGKGHSVPQECWELVWKVAELFNSFSLKADPHVLKMLYEHDILTTFCLILQRDKDKGRMICLIMMNNMLNLEGELQGIELLEHGPDGASNSIRRREATDQILRTLLTLLDSIVSAGVGIQTDQGAGINQPNQPPQLNNPSHIPPAFDERALRYIMKCMYQICANILSAESERLDRGEREERTMASAVCLTIFANPSVVILLGQSKGRTTFEEREKIQFVPATTYSINLLKNALIQLNQKEKSQTFQVSRSQLQ</sequence>
<accession>A0A5J4XA03</accession>
<dbReference type="Proteomes" id="UP000324800">
    <property type="component" value="Unassembled WGS sequence"/>
</dbReference>